<organism evidence="1 2">
    <name type="scientific">Pseudomonas syringae pv. maculicola</name>
    <dbReference type="NCBI Taxonomy" id="59511"/>
    <lineage>
        <taxon>Bacteria</taxon>
        <taxon>Pseudomonadati</taxon>
        <taxon>Pseudomonadota</taxon>
        <taxon>Gammaproteobacteria</taxon>
        <taxon>Pseudomonadales</taxon>
        <taxon>Pseudomonadaceae</taxon>
        <taxon>Pseudomonas</taxon>
    </lineage>
</organism>
<comment type="caution">
    <text evidence="1">The sequence shown here is derived from an EMBL/GenBank/DDBJ whole genome shotgun (WGS) entry which is preliminary data.</text>
</comment>
<name>A0A3M3AU85_PSEYM</name>
<dbReference type="EMBL" id="RBNL01000317">
    <property type="protein sequence ID" value="RMM03656.1"/>
    <property type="molecule type" value="Genomic_DNA"/>
</dbReference>
<gene>
    <name evidence="1" type="ORF">APX70_06772</name>
</gene>
<sequence length="31" mass="3327">MYAGANRMTRLYLAELDLAEGSAMRAPGEAP</sequence>
<dbReference type="Proteomes" id="UP000282378">
    <property type="component" value="Unassembled WGS sequence"/>
</dbReference>
<accession>A0A3M3AU85</accession>
<reference evidence="1 2" key="1">
    <citation type="submission" date="2018-08" db="EMBL/GenBank/DDBJ databases">
        <title>Recombination of ecologically and evolutionarily significant loci maintains genetic cohesion in the Pseudomonas syringae species complex.</title>
        <authorList>
            <person name="Dillon M."/>
            <person name="Thakur S."/>
            <person name="Almeida R.N.D."/>
            <person name="Weir B.S."/>
            <person name="Guttman D.S."/>
        </authorList>
    </citation>
    <scope>NUCLEOTIDE SEQUENCE [LARGE SCALE GENOMIC DNA]</scope>
    <source>
        <strain evidence="1 2">88_10</strain>
    </source>
</reference>
<proteinExistence type="predicted"/>
<protein>
    <submittedName>
        <fullName evidence="1">Uncharacterized protein</fullName>
    </submittedName>
</protein>
<dbReference type="AlphaFoldDB" id="A0A3M3AU85"/>
<evidence type="ECO:0000313" key="2">
    <source>
        <dbReference type="Proteomes" id="UP000282378"/>
    </source>
</evidence>
<feature type="non-terminal residue" evidence="1">
    <location>
        <position position="31"/>
    </location>
</feature>
<evidence type="ECO:0000313" key="1">
    <source>
        <dbReference type="EMBL" id="RMM03656.1"/>
    </source>
</evidence>